<dbReference type="AlphaFoldDB" id="A0A8S1RRJ8"/>
<comment type="caution">
    <text evidence="2">The sequence shown here is derived from an EMBL/GenBank/DDBJ whole genome shotgun (WGS) entry which is preliminary data.</text>
</comment>
<accession>A0A8S1RRJ8</accession>
<evidence type="ECO:0000256" key="1">
    <source>
        <dbReference type="SAM" id="Phobius"/>
    </source>
</evidence>
<name>A0A8S1RRJ8_9CILI</name>
<dbReference type="EMBL" id="CAJJDN010000250">
    <property type="protein sequence ID" value="CAD8129902.1"/>
    <property type="molecule type" value="Genomic_DNA"/>
</dbReference>
<feature type="transmembrane region" description="Helical" evidence="1">
    <location>
        <begin position="85"/>
        <end position="104"/>
    </location>
</feature>
<evidence type="ECO:0000313" key="3">
    <source>
        <dbReference type="Proteomes" id="UP000692954"/>
    </source>
</evidence>
<evidence type="ECO:0000313" key="2">
    <source>
        <dbReference type="EMBL" id="CAD8129902.1"/>
    </source>
</evidence>
<keyword evidence="3" id="KW-1185">Reference proteome</keyword>
<sequence>MKKKKLQSKQYSLFSIKPSYLENYVMYLKTKPDEKLLKWAILDDSIKKVLPKLMDYYLAHRNQYLYQIFNFGRNKQFERKQKYTFKLKFFVFIFCLQIKIIIFLKNISF</sequence>
<keyword evidence="1" id="KW-0812">Transmembrane</keyword>
<protein>
    <submittedName>
        <fullName evidence="2">Uncharacterized protein</fullName>
    </submittedName>
</protein>
<proteinExistence type="predicted"/>
<dbReference type="Proteomes" id="UP000692954">
    <property type="component" value="Unassembled WGS sequence"/>
</dbReference>
<keyword evidence="1" id="KW-1133">Transmembrane helix</keyword>
<gene>
    <name evidence="2" type="ORF">PSON_ATCC_30995.1.T2500007</name>
</gene>
<keyword evidence="1" id="KW-0472">Membrane</keyword>
<organism evidence="2 3">
    <name type="scientific">Paramecium sonneborni</name>
    <dbReference type="NCBI Taxonomy" id="65129"/>
    <lineage>
        <taxon>Eukaryota</taxon>
        <taxon>Sar</taxon>
        <taxon>Alveolata</taxon>
        <taxon>Ciliophora</taxon>
        <taxon>Intramacronucleata</taxon>
        <taxon>Oligohymenophorea</taxon>
        <taxon>Peniculida</taxon>
        <taxon>Parameciidae</taxon>
        <taxon>Paramecium</taxon>
    </lineage>
</organism>
<reference evidence="2" key="1">
    <citation type="submission" date="2021-01" db="EMBL/GenBank/DDBJ databases">
        <authorList>
            <consortium name="Genoscope - CEA"/>
            <person name="William W."/>
        </authorList>
    </citation>
    <scope>NUCLEOTIDE SEQUENCE</scope>
</reference>